<feature type="transmembrane region" description="Helical" evidence="6">
    <location>
        <begin position="367"/>
        <end position="387"/>
    </location>
</feature>
<reference evidence="8" key="1">
    <citation type="submission" date="2019-10" db="EMBL/GenBank/DDBJ databases">
        <title>Lacipirellula parvula gen. nov., sp. nov., representing a lineage of planctomycetes widespread in freshwater anoxic habitats, and description of the family Lacipirellulaceae.</title>
        <authorList>
            <person name="Dedysh S.N."/>
            <person name="Kulichevskaya I.S."/>
            <person name="Beletsky A.V."/>
            <person name="Rakitin A.L."/>
            <person name="Mardanov A.V."/>
            <person name="Ivanova A.A."/>
            <person name="Saltykova V.X."/>
            <person name="Rijpstra W.I.C."/>
            <person name="Sinninghe Damste J.S."/>
            <person name="Ravin N.V."/>
        </authorList>
    </citation>
    <scope>NUCLEOTIDE SEQUENCE [LARGE SCALE GENOMIC DNA]</scope>
    <source>
        <strain evidence="8">PX69</strain>
    </source>
</reference>
<protein>
    <recommendedName>
        <fullName evidence="9">Permease YjgP/YjgQ family protein</fullName>
    </recommendedName>
</protein>
<organism evidence="7 8">
    <name type="scientific">Lacipirellula parvula</name>
    <dbReference type="NCBI Taxonomy" id="2650471"/>
    <lineage>
        <taxon>Bacteria</taxon>
        <taxon>Pseudomonadati</taxon>
        <taxon>Planctomycetota</taxon>
        <taxon>Planctomycetia</taxon>
        <taxon>Pirellulales</taxon>
        <taxon>Lacipirellulaceae</taxon>
        <taxon>Lacipirellula</taxon>
    </lineage>
</organism>
<keyword evidence="2" id="KW-1003">Cell membrane</keyword>
<keyword evidence="3 6" id="KW-0812">Transmembrane</keyword>
<keyword evidence="4 6" id="KW-1133">Transmembrane helix</keyword>
<dbReference type="RefSeq" id="WP_172992240.1">
    <property type="nucleotide sequence ID" value="NZ_AP021861.1"/>
</dbReference>
<evidence type="ECO:0000313" key="7">
    <source>
        <dbReference type="EMBL" id="BBO35403.1"/>
    </source>
</evidence>
<evidence type="ECO:0008006" key="9">
    <source>
        <dbReference type="Google" id="ProtNLM"/>
    </source>
</evidence>
<dbReference type="GO" id="GO:0043190">
    <property type="term" value="C:ATP-binding cassette (ABC) transporter complex"/>
    <property type="evidence" value="ECO:0007669"/>
    <property type="project" value="TreeGrafter"/>
</dbReference>
<dbReference type="PANTHER" id="PTHR33529:SF6">
    <property type="entry name" value="YJGP_YJGQ FAMILY PERMEASE"/>
    <property type="match status" value="1"/>
</dbReference>
<name>A0A5K7XLL6_9BACT</name>
<evidence type="ECO:0000256" key="3">
    <source>
        <dbReference type="ARBA" id="ARBA00022692"/>
    </source>
</evidence>
<gene>
    <name evidence="7" type="ORF">PLANPX_5015</name>
</gene>
<dbReference type="Proteomes" id="UP000326837">
    <property type="component" value="Chromosome"/>
</dbReference>
<dbReference type="EMBL" id="AP021861">
    <property type="protein sequence ID" value="BBO35403.1"/>
    <property type="molecule type" value="Genomic_DNA"/>
</dbReference>
<keyword evidence="5 6" id="KW-0472">Membrane</keyword>
<sequence length="393" mass="43310">MRILTRYILLEMLTVFLITMGSMTVFIFLGLIGKEAVDNGLGAGPILRLLPYLLPQAMQFSVPGALLLATTVVYGRVSSSNEIVAVKSLGITPMVMLWPTLLFAFIVSFGAVALNDLAVSWGTNGVKRVIIESFEEIAYGQLRTRKMFGNEKFKVNVKTVVGKRLIGPVITFESGSGNVSIIRADAAEMNVNIATGALDVKLFNTEGGLKGWTVNLPGEIERSFPLEQALGGGSSKPGPSETPLRDIKIAKVDQGKQIDWLKHEMAAATSMALMLGRFDELSQSQWSAREGNLKWSRRELNKLNVEPYRRWANGFSCLGFVLIGAPMAVRRRHGEFWGSFFACFLPILLVYYPMLVGCVTQAKDGAIPPQAVWLGNFVLAAWGVWLMRRVIRF</sequence>
<evidence type="ECO:0000256" key="4">
    <source>
        <dbReference type="ARBA" id="ARBA00022989"/>
    </source>
</evidence>
<keyword evidence="8" id="KW-1185">Reference proteome</keyword>
<evidence type="ECO:0000256" key="1">
    <source>
        <dbReference type="ARBA" id="ARBA00004651"/>
    </source>
</evidence>
<dbReference type="InterPro" id="IPR005495">
    <property type="entry name" value="LptG/LptF_permease"/>
</dbReference>
<accession>A0A5K7XLL6</accession>
<dbReference type="Pfam" id="PF03739">
    <property type="entry name" value="LptF_LptG"/>
    <property type="match status" value="1"/>
</dbReference>
<feature type="transmembrane region" description="Helical" evidence="6">
    <location>
        <begin position="95"/>
        <end position="114"/>
    </location>
</feature>
<dbReference type="GO" id="GO:0015920">
    <property type="term" value="P:lipopolysaccharide transport"/>
    <property type="evidence" value="ECO:0007669"/>
    <property type="project" value="TreeGrafter"/>
</dbReference>
<comment type="subcellular location">
    <subcellularLocation>
        <location evidence="1">Cell membrane</location>
        <topology evidence="1">Multi-pass membrane protein</topology>
    </subcellularLocation>
</comment>
<dbReference type="PANTHER" id="PTHR33529">
    <property type="entry name" value="SLR0882 PROTEIN-RELATED"/>
    <property type="match status" value="1"/>
</dbReference>
<evidence type="ECO:0000256" key="5">
    <source>
        <dbReference type="ARBA" id="ARBA00023136"/>
    </source>
</evidence>
<feature type="transmembrane region" description="Helical" evidence="6">
    <location>
        <begin position="7"/>
        <end position="32"/>
    </location>
</feature>
<feature type="transmembrane region" description="Helical" evidence="6">
    <location>
        <begin position="336"/>
        <end position="355"/>
    </location>
</feature>
<evidence type="ECO:0000256" key="6">
    <source>
        <dbReference type="SAM" id="Phobius"/>
    </source>
</evidence>
<proteinExistence type="predicted"/>
<evidence type="ECO:0000256" key="2">
    <source>
        <dbReference type="ARBA" id="ARBA00022475"/>
    </source>
</evidence>
<dbReference type="KEGG" id="lpav:PLANPX_5015"/>
<dbReference type="AlphaFoldDB" id="A0A5K7XLL6"/>
<evidence type="ECO:0000313" key="8">
    <source>
        <dbReference type="Proteomes" id="UP000326837"/>
    </source>
</evidence>